<comment type="cofactor">
    <cofactor evidence="1">
        <name>Ca(2+)</name>
        <dbReference type="ChEBI" id="CHEBI:29108"/>
    </cofactor>
</comment>
<dbReference type="InterPro" id="IPR017850">
    <property type="entry name" value="Alkaline_phosphatase_core_sf"/>
</dbReference>
<evidence type="ECO:0000256" key="4">
    <source>
        <dbReference type="ARBA" id="ARBA00022801"/>
    </source>
</evidence>
<dbReference type="SUPFAM" id="SSF53649">
    <property type="entry name" value="Alkaline phosphatase-like"/>
    <property type="match status" value="1"/>
</dbReference>
<evidence type="ECO:0000256" key="5">
    <source>
        <dbReference type="ARBA" id="ARBA00022837"/>
    </source>
</evidence>
<keyword evidence="4" id="KW-0378">Hydrolase</keyword>
<dbReference type="Gene3D" id="3.40.720.10">
    <property type="entry name" value="Alkaline Phosphatase, subunit A"/>
    <property type="match status" value="1"/>
</dbReference>
<keyword evidence="6" id="KW-0325">Glycoprotein</keyword>
<gene>
    <name evidence="8" type="ORF">RRG08_056250</name>
</gene>
<dbReference type="PROSITE" id="PS00523">
    <property type="entry name" value="SULFATASE_1"/>
    <property type="match status" value="1"/>
</dbReference>
<evidence type="ECO:0000259" key="7">
    <source>
        <dbReference type="Pfam" id="PF00884"/>
    </source>
</evidence>
<dbReference type="AlphaFoldDB" id="A0AAE1AWI8"/>
<comment type="caution">
    <text evidence="8">The sequence shown here is derived from an EMBL/GenBank/DDBJ whole genome shotgun (WGS) entry which is preliminary data.</text>
</comment>
<evidence type="ECO:0000256" key="2">
    <source>
        <dbReference type="ARBA" id="ARBA00008779"/>
    </source>
</evidence>
<dbReference type="PROSITE" id="PS00149">
    <property type="entry name" value="SULFATASE_2"/>
    <property type="match status" value="1"/>
</dbReference>
<proteinExistence type="inferred from homology"/>
<keyword evidence="5" id="KW-0106">Calcium</keyword>
<accession>A0AAE1AWI8</accession>
<comment type="similarity">
    <text evidence="2">Belongs to the sulfatase family.</text>
</comment>
<evidence type="ECO:0000313" key="8">
    <source>
        <dbReference type="EMBL" id="KAK3795187.1"/>
    </source>
</evidence>
<reference evidence="8" key="1">
    <citation type="journal article" date="2023" name="G3 (Bethesda)">
        <title>A reference genome for the long-term kleptoplast-retaining sea slug Elysia crispata morphotype clarki.</title>
        <authorList>
            <person name="Eastman K.E."/>
            <person name="Pendleton A.L."/>
            <person name="Shaikh M.A."/>
            <person name="Suttiyut T."/>
            <person name="Ogas R."/>
            <person name="Tomko P."/>
            <person name="Gavelis G."/>
            <person name="Widhalm J.R."/>
            <person name="Wisecaver J.H."/>
        </authorList>
    </citation>
    <scope>NUCLEOTIDE SEQUENCE</scope>
    <source>
        <strain evidence="8">ECLA1</strain>
    </source>
</reference>
<keyword evidence="9" id="KW-1185">Reference proteome</keyword>
<organism evidence="8 9">
    <name type="scientific">Elysia crispata</name>
    <name type="common">lettuce slug</name>
    <dbReference type="NCBI Taxonomy" id="231223"/>
    <lineage>
        <taxon>Eukaryota</taxon>
        <taxon>Metazoa</taxon>
        <taxon>Spiralia</taxon>
        <taxon>Lophotrochozoa</taxon>
        <taxon>Mollusca</taxon>
        <taxon>Gastropoda</taxon>
        <taxon>Heterobranchia</taxon>
        <taxon>Euthyneura</taxon>
        <taxon>Panpulmonata</taxon>
        <taxon>Sacoglossa</taxon>
        <taxon>Placobranchoidea</taxon>
        <taxon>Plakobranchidae</taxon>
        <taxon>Elysia</taxon>
    </lineage>
</organism>
<evidence type="ECO:0000256" key="6">
    <source>
        <dbReference type="ARBA" id="ARBA00023180"/>
    </source>
</evidence>
<dbReference type="InterPro" id="IPR047115">
    <property type="entry name" value="ARSB"/>
</dbReference>
<dbReference type="GO" id="GO:0008484">
    <property type="term" value="F:sulfuric ester hydrolase activity"/>
    <property type="evidence" value="ECO:0007669"/>
    <property type="project" value="InterPro"/>
</dbReference>
<dbReference type="CDD" id="cd16029">
    <property type="entry name" value="4-S"/>
    <property type="match status" value="1"/>
</dbReference>
<sequence>MAVLKLRVNTIESFVFLHILCMTVLFIELSLSQAYKDEDAPLRNPSGSGSPRPHIILIVADDLGYNDVSFHGSDQIPTPNIDFLAYQGVILNNYYVSPICTPTRSALLTGRHPIHTGLQHGVISGSEPYGLPLNETLLPQYLNQLGYRSHMVGKWHLGFFKWPYTPTNRGFETHLGFYQGCGDYYTHTYEKDLDQWGLDYRSDKTLLRNCTGLYSTAMFRDEAVRIIERHDKSEPLFLYLPFQAVHSGNDDGPHLQAPESYIRKFTYIHNKQRRTYAAMLSALDDAVGDIYDSLRKRHMLENSIIVFTTDNGGPPNGFNNNAANNFPLRGGKNTLWEGGVRGVGLIHSSLLQHQGYVSNKMLHVCDWLPTIISAAGGRQVLGNLTALDGVDAWEMLSTGGASVRTEILHNIDPAIGEAAIRVGDYKLLVGHVNMQWSGWYPPYQLTGDDVDLNYFTFSGSINETESLEKILYRTHLEKEYRSLWPTSVAERMLQLNTFAEESKLYTSQYSILKGDGVSKVINSSSSRKPGIPGGEKFSMVRFPVLGKPVQVYCGPKPSNASSNCRPSESPCLYHIPSDPCEYNNIAHLHNGTVFKILSHLEKYASTMVPILNKPFDPKGNPRLHDGAWVPWR</sequence>
<feature type="domain" description="Sulfatase N-terminal" evidence="7">
    <location>
        <begin position="53"/>
        <end position="376"/>
    </location>
</feature>
<protein>
    <recommendedName>
        <fullName evidence="7">Sulfatase N-terminal domain-containing protein</fullName>
    </recommendedName>
</protein>
<keyword evidence="3" id="KW-0479">Metal-binding</keyword>
<dbReference type="Gene3D" id="3.30.1120.10">
    <property type="match status" value="1"/>
</dbReference>
<dbReference type="GO" id="GO:0046872">
    <property type="term" value="F:metal ion binding"/>
    <property type="evidence" value="ECO:0007669"/>
    <property type="project" value="UniProtKB-KW"/>
</dbReference>
<dbReference type="PANTHER" id="PTHR10342">
    <property type="entry name" value="ARYLSULFATASE"/>
    <property type="match status" value="1"/>
</dbReference>
<evidence type="ECO:0000256" key="1">
    <source>
        <dbReference type="ARBA" id="ARBA00001913"/>
    </source>
</evidence>
<evidence type="ECO:0000256" key="3">
    <source>
        <dbReference type="ARBA" id="ARBA00022723"/>
    </source>
</evidence>
<dbReference type="InterPro" id="IPR000917">
    <property type="entry name" value="Sulfatase_N"/>
</dbReference>
<name>A0AAE1AWI8_9GAST</name>
<dbReference type="EMBL" id="JAWDGP010001077">
    <property type="protein sequence ID" value="KAK3795187.1"/>
    <property type="molecule type" value="Genomic_DNA"/>
</dbReference>
<dbReference type="Pfam" id="PF00884">
    <property type="entry name" value="Sulfatase"/>
    <property type="match status" value="1"/>
</dbReference>
<evidence type="ECO:0000313" key="9">
    <source>
        <dbReference type="Proteomes" id="UP001283361"/>
    </source>
</evidence>
<dbReference type="Proteomes" id="UP001283361">
    <property type="component" value="Unassembled WGS sequence"/>
</dbReference>
<dbReference type="InterPro" id="IPR024607">
    <property type="entry name" value="Sulfatase_CS"/>
</dbReference>
<dbReference type="PANTHER" id="PTHR10342:SF273">
    <property type="entry name" value="RE14504P"/>
    <property type="match status" value="1"/>
</dbReference>